<dbReference type="EMBL" id="ML993601">
    <property type="protein sequence ID" value="KAF2165153.1"/>
    <property type="molecule type" value="Genomic_DNA"/>
</dbReference>
<dbReference type="GeneID" id="54570668"/>
<keyword evidence="1" id="KW-0560">Oxidoreductase</keyword>
<dbReference type="RefSeq" id="XP_033666042.1">
    <property type="nucleotide sequence ID" value="XM_033817396.1"/>
</dbReference>
<evidence type="ECO:0000259" key="2">
    <source>
        <dbReference type="Pfam" id="PF00248"/>
    </source>
</evidence>
<dbReference type="Gene3D" id="3.20.20.100">
    <property type="entry name" value="NADP-dependent oxidoreductase domain"/>
    <property type="match status" value="1"/>
</dbReference>
<evidence type="ECO:0000313" key="4">
    <source>
        <dbReference type="Proteomes" id="UP000799537"/>
    </source>
</evidence>
<reference evidence="3" key="1">
    <citation type="journal article" date="2020" name="Stud. Mycol.">
        <title>101 Dothideomycetes genomes: a test case for predicting lifestyles and emergence of pathogens.</title>
        <authorList>
            <person name="Haridas S."/>
            <person name="Albert R."/>
            <person name="Binder M."/>
            <person name="Bloem J."/>
            <person name="Labutti K."/>
            <person name="Salamov A."/>
            <person name="Andreopoulos B."/>
            <person name="Baker S."/>
            <person name="Barry K."/>
            <person name="Bills G."/>
            <person name="Bluhm B."/>
            <person name="Cannon C."/>
            <person name="Castanera R."/>
            <person name="Culley D."/>
            <person name="Daum C."/>
            <person name="Ezra D."/>
            <person name="Gonzalez J."/>
            <person name="Henrissat B."/>
            <person name="Kuo A."/>
            <person name="Liang C."/>
            <person name="Lipzen A."/>
            <person name="Lutzoni F."/>
            <person name="Magnuson J."/>
            <person name="Mondo S."/>
            <person name="Nolan M."/>
            <person name="Ohm R."/>
            <person name="Pangilinan J."/>
            <person name="Park H.-J."/>
            <person name="Ramirez L."/>
            <person name="Alfaro M."/>
            <person name="Sun H."/>
            <person name="Tritt A."/>
            <person name="Yoshinaga Y."/>
            <person name="Zwiers L.-H."/>
            <person name="Turgeon B."/>
            <person name="Goodwin S."/>
            <person name="Spatafora J."/>
            <person name="Crous P."/>
            <person name="Grigoriev I."/>
        </authorList>
    </citation>
    <scope>NUCLEOTIDE SEQUENCE</scope>
    <source>
        <strain evidence="3">ATCC 36951</strain>
    </source>
</reference>
<dbReference type="SUPFAM" id="SSF51430">
    <property type="entry name" value="NAD(P)-linked oxidoreductase"/>
    <property type="match status" value="1"/>
</dbReference>
<proteinExistence type="predicted"/>
<feature type="domain" description="NADP-dependent oxidoreductase" evidence="2">
    <location>
        <begin position="18"/>
        <end position="290"/>
    </location>
</feature>
<protein>
    <recommendedName>
        <fullName evidence="2">NADP-dependent oxidoreductase domain-containing protein</fullName>
    </recommendedName>
</protein>
<sequence length="308" mass="34383">MPAQLISGDVRELPPDELRAVLKDIGVTRIDTAARYQNGESEKIIGRTKLSQDFTIDTKVLFTGPADPCLNPDAIEKSVSNSLQVLGMDRVNVLYCHAPDFSTPIADQAKAFNDQYKKGRFTHLGVSNLSADYLTEWIQIAEKEGYVKPSVYQGQYNLLCRSLEETLFPLLRKHGIKFAGYSPLAGGFLLGNFTADGVQGGTRFALNTPYNKWYNHASMHEAIKKLRAISEKTGLDMDELSFRWERYHSILNDEDVIIMGASKPEQIRSSVKKASNGPLDDQVAKELSDLWGPCRDDGMATTEFKKPE</sequence>
<evidence type="ECO:0000256" key="1">
    <source>
        <dbReference type="ARBA" id="ARBA00023002"/>
    </source>
</evidence>
<evidence type="ECO:0000313" key="3">
    <source>
        <dbReference type="EMBL" id="KAF2165153.1"/>
    </source>
</evidence>
<organism evidence="3 4">
    <name type="scientific">Zasmidium cellare ATCC 36951</name>
    <dbReference type="NCBI Taxonomy" id="1080233"/>
    <lineage>
        <taxon>Eukaryota</taxon>
        <taxon>Fungi</taxon>
        <taxon>Dikarya</taxon>
        <taxon>Ascomycota</taxon>
        <taxon>Pezizomycotina</taxon>
        <taxon>Dothideomycetes</taxon>
        <taxon>Dothideomycetidae</taxon>
        <taxon>Mycosphaerellales</taxon>
        <taxon>Mycosphaerellaceae</taxon>
        <taxon>Zasmidium</taxon>
    </lineage>
</organism>
<dbReference type="GO" id="GO:0016491">
    <property type="term" value="F:oxidoreductase activity"/>
    <property type="evidence" value="ECO:0007669"/>
    <property type="project" value="UniProtKB-KW"/>
</dbReference>
<name>A0A6A6CEQ0_ZASCE</name>
<dbReference type="OrthoDB" id="48988at2759"/>
<dbReference type="Proteomes" id="UP000799537">
    <property type="component" value="Unassembled WGS sequence"/>
</dbReference>
<dbReference type="InterPro" id="IPR023210">
    <property type="entry name" value="NADP_OxRdtase_dom"/>
</dbReference>
<dbReference type="GO" id="GO:0005829">
    <property type="term" value="C:cytosol"/>
    <property type="evidence" value="ECO:0007669"/>
    <property type="project" value="TreeGrafter"/>
</dbReference>
<gene>
    <name evidence="3" type="ORF">M409DRAFT_67429</name>
</gene>
<keyword evidence="4" id="KW-1185">Reference proteome</keyword>
<dbReference type="PANTHER" id="PTHR43364:SF4">
    <property type="entry name" value="NAD(P)-LINKED OXIDOREDUCTASE SUPERFAMILY PROTEIN"/>
    <property type="match status" value="1"/>
</dbReference>
<dbReference type="InterPro" id="IPR050523">
    <property type="entry name" value="AKR_Detox_Biosynth"/>
</dbReference>
<dbReference type="InterPro" id="IPR036812">
    <property type="entry name" value="NAD(P)_OxRdtase_dom_sf"/>
</dbReference>
<dbReference type="CDD" id="cd19075">
    <property type="entry name" value="AKR_AKR7A1-5"/>
    <property type="match status" value="1"/>
</dbReference>
<dbReference type="AlphaFoldDB" id="A0A6A6CEQ0"/>
<dbReference type="PANTHER" id="PTHR43364">
    <property type="entry name" value="NADH-SPECIFIC METHYLGLYOXAL REDUCTASE-RELATED"/>
    <property type="match status" value="1"/>
</dbReference>
<accession>A0A6A6CEQ0</accession>
<dbReference type="Pfam" id="PF00248">
    <property type="entry name" value="Aldo_ket_red"/>
    <property type="match status" value="1"/>
</dbReference>